<dbReference type="SUPFAM" id="SSF52833">
    <property type="entry name" value="Thioredoxin-like"/>
    <property type="match status" value="1"/>
</dbReference>
<feature type="binding site" evidence="2">
    <location>
        <position position="240"/>
    </location>
    <ligand>
        <name>Cu cation</name>
        <dbReference type="ChEBI" id="CHEBI:23378"/>
    </ligand>
</feature>
<gene>
    <name evidence="5" type="ORF">BDZ90DRAFT_265661</name>
</gene>
<keyword evidence="2" id="KW-0479">Metal-binding</keyword>
<dbReference type="Pfam" id="PF02630">
    <property type="entry name" value="SCO1-SenC"/>
    <property type="match status" value="1"/>
</dbReference>
<protein>
    <submittedName>
        <fullName evidence="5">SCO1 protein</fullName>
    </submittedName>
</protein>
<feature type="binding site" evidence="2">
    <location>
        <position position="149"/>
    </location>
    <ligand>
        <name>Cu cation</name>
        <dbReference type="ChEBI" id="CHEBI:23378"/>
    </ligand>
</feature>
<dbReference type="GO" id="GO:0005739">
    <property type="term" value="C:mitochondrion"/>
    <property type="evidence" value="ECO:0007669"/>
    <property type="project" value="GOC"/>
</dbReference>
<feature type="compositionally biased region" description="Low complexity" evidence="4">
    <location>
        <begin position="9"/>
        <end position="27"/>
    </location>
</feature>
<dbReference type="STRING" id="1569628.A0A316UJ31"/>
<feature type="disulfide bond" description="Redox-active" evidence="3">
    <location>
        <begin position="149"/>
        <end position="153"/>
    </location>
</feature>
<dbReference type="GO" id="GO:0033617">
    <property type="term" value="P:mitochondrial respiratory chain complex IV assembly"/>
    <property type="evidence" value="ECO:0007669"/>
    <property type="project" value="TreeGrafter"/>
</dbReference>
<dbReference type="Proteomes" id="UP000245884">
    <property type="component" value="Unassembled WGS sequence"/>
</dbReference>
<keyword evidence="2" id="KW-0186">Copper</keyword>
<keyword evidence="3" id="KW-1015">Disulfide bond</keyword>
<dbReference type="CDD" id="cd02968">
    <property type="entry name" value="SCO"/>
    <property type="match status" value="1"/>
</dbReference>
<dbReference type="PANTHER" id="PTHR12151:SF5">
    <property type="entry name" value="AT19154P"/>
    <property type="match status" value="1"/>
</dbReference>
<evidence type="ECO:0000256" key="1">
    <source>
        <dbReference type="ARBA" id="ARBA00010996"/>
    </source>
</evidence>
<dbReference type="GeneID" id="37030498"/>
<accession>A0A316UJ31</accession>
<dbReference type="InterPro" id="IPR036249">
    <property type="entry name" value="Thioredoxin-like_sf"/>
</dbReference>
<dbReference type="Gene3D" id="3.40.30.10">
    <property type="entry name" value="Glutaredoxin"/>
    <property type="match status" value="1"/>
</dbReference>
<dbReference type="InterPro" id="IPR003782">
    <property type="entry name" value="SCO1/SenC"/>
</dbReference>
<evidence type="ECO:0000313" key="5">
    <source>
        <dbReference type="EMBL" id="PWN25230.1"/>
    </source>
</evidence>
<proteinExistence type="inferred from homology"/>
<evidence type="ECO:0000256" key="2">
    <source>
        <dbReference type="PIRSR" id="PIRSR603782-1"/>
    </source>
</evidence>
<comment type="similarity">
    <text evidence="1">Belongs to the SCO1/2 family.</text>
</comment>
<sequence length="305" mass="33538">MLKPASSIASTSRLLLRSPSPASPSLRAPRITALTAPRAATLARRWYATSPEQRAKDQAKERAAVGPFNIRAAALFVLTGAGLFLYFQHERNQVAARKAAESANAKVGRPRIGGPFELVMADSGKQGYKVTHKDLEGSFSLVYFGFTNCPDICPEELDKMGEVVDSIDATHGPIINPIFISCDPARDDLSLVSTYIADFHPRLVGLTGSYEAVKAACKAYRVYFSTPPNADPKGDYLVDHSIFFYLMDPEGRFVDAFGRSAGREEVERKVRDYIARWKAEGLGIEKADLKHRVKADEARRVQSLA</sequence>
<keyword evidence="6" id="KW-1185">Reference proteome</keyword>
<evidence type="ECO:0000256" key="4">
    <source>
        <dbReference type="SAM" id="MobiDB-lite"/>
    </source>
</evidence>
<dbReference type="FunFam" id="3.40.30.10:FF:000013">
    <property type="entry name" value="Blast:Protein SCO1 homolog, mitochondrial"/>
    <property type="match status" value="1"/>
</dbReference>
<dbReference type="PANTHER" id="PTHR12151">
    <property type="entry name" value="ELECTRON TRANSPORT PROTIN SCO1/SENC FAMILY MEMBER"/>
    <property type="match status" value="1"/>
</dbReference>
<evidence type="ECO:0000313" key="6">
    <source>
        <dbReference type="Proteomes" id="UP000245884"/>
    </source>
</evidence>
<dbReference type="OrthoDB" id="270009at2759"/>
<dbReference type="GO" id="GO:0005507">
    <property type="term" value="F:copper ion binding"/>
    <property type="evidence" value="ECO:0007669"/>
    <property type="project" value="UniProtKB-ARBA"/>
</dbReference>
<feature type="binding site" evidence="2">
    <location>
        <position position="153"/>
    </location>
    <ligand>
        <name>Cu cation</name>
        <dbReference type="ChEBI" id="CHEBI:23378"/>
    </ligand>
</feature>
<dbReference type="EMBL" id="KZ819677">
    <property type="protein sequence ID" value="PWN25230.1"/>
    <property type="molecule type" value="Genomic_DNA"/>
</dbReference>
<dbReference type="AlphaFoldDB" id="A0A316UJ31"/>
<evidence type="ECO:0000256" key="3">
    <source>
        <dbReference type="PIRSR" id="PIRSR603782-2"/>
    </source>
</evidence>
<reference evidence="5 6" key="1">
    <citation type="journal article" date="2018" name="Mol. Biol. Evol.">
        <title>Broad Genomic Sampling Reveals a Smut Pathogenic Ancestry of the Fungal Clade Ustilaginomycotina.</title>
        <authorList>
            <person name="Kijpornyongpan T."/>
            <person name="Mondo S.J."/>
            <person name="Barry K."/>
            <person name="Sandor L."/>
            <person name="Lee J."/>
            <person name="Lipzen A."/>
            <person name="Pangilinan J."/>
            <person name="LaButti K."/>
            <person name="Hainaut M."/>
            <person name="Henrissat B."/>
            <person name="Grigoriev I.V."/>
            <person name="Spatafora J.W."/>
            <person name="Aime M.C."/>
        </authorList>
    </citation>
    <scope>NUCLEOTIDE SEQUENCE [LARGE SCALE GENOMIC DNA]</scope>
    <source>
        <strain evidence="5 6">MCA 5214</strain>
    </source>
</reference>
<organism evidence="5 6">
    <name type="scientific">Jaminaea rosea</name>
    <dbReference type="NCBI Taxonomy" id="1569628"/>
    <lineage>
        <taxon>Eukaryota</taxon>
        <taxon>Fungi</taxon>
        <taxon>Dikarya</taxon>
        <taxon>Basidiomycota</taxon>
        <taxon>Ustilaginomycotina</taxon>
        <taxon>Exobasidiomycetes</taxon>
        <taxon>Microstromatales</taxon>
        <taxon>Microstromatales incertae sedis</taxon>
        <taxon>Jaminaea</taxon>
    </lineage>
</organism>
<feature type="region of interest" description="Disordered" evidence="4">
    <location>
        <begin position="1"/>
        <end position="27"/>
    </location>
</feature>
<name>A0A316UJ31_9BASI</name>
<dbReference type="RefSeq" id="XP_025359842.1">
    <property type="nucleotide sequence ID" value="XM_025508675.1"/>
</dbReference>